<protein>
    <recommendedName>
        <fullName evidence="4">Metal-dependent enzyme</fullName>
    </recommendedName>
</protein>
<feature type="transmembrane region" description="Helical" evidence="1">
    <location>
        <begin position="249"/>
        <end position="271"/>
    </location>
</feature>
<evidence type="ECO:0008006" key="4">
    <source>
        <dbReference type="Google" id="ProtNLM"/>
    </source>
</evidence>
<name>A0A0X8JLI6_9BACT</name>
<dbReference type="EMBL" id="CP014229">
    <property type="protein sequence ID" value="AMD90967.1"/>
    <property type="molecule type" value="Genomic_DNA"/>
</dbReference>
<dbReference type="STRING" id="44742.AXF13_12990"/>
<dbReference type="AlphaFoldDB" id="A0A0X8JLI6"/>
<keyword evidence="1" id="KW-1133">Transmembrane helix</keyword>
<feature type="transmembrane region" description="Helical" evidence="1">
    <location>
        <begin position="218"/>
        <end position="243"/>
    </location>
</feature>
<dbReference type="Pfam" id="PF07136">
    <property type="entry name" value="DUF1385"/>
    <property type="match status" value="1"/>
</dbReference>
<dbReference type="RefSeq" id="WP_009302524.1">
    <property type="nucleotide sequence ID" value="NZ_CP014229.1"/>
</dbReference>
<keyword evidence="3" id="KW-1185">Reference proteome</keyword>
<evidence type="ECO:0000313" key="3">
    <source>
        <dbReference type="Proteomes" id="UP000069241"/>
    </source>
</evidence>
<proteinExistence type="predicted"/>
<gene>
    <name evidence="2" type="ORF">AXF13_12990</name>
</gene>
<accession>A0A0X8JLI6</accession>
<keyword evidence="1" id="KW-0472">Membrane</keyword>
<dbReference type="PANTHER" id="PTHR42867:SF1">
    <property type="entry name" value="MEMBRANE PROTEIN-RELATED"/>
    <property type="match status" value="1"/>
</dbReference>
<dbReference type="KEGG" id="dfi:AXF13_12990"/>
<dbReference type="InterPro" id="IPR010787">
    <property type="entry name" value="DUF1385"/>
</dbReference>
<dbReference type="Proteomes" id="UP000069241">
    <property type="component" value="Chromosome"/>
</dbReference>
<reference evidence="3" key="1">
    <citation type="submission" date="2016-02" db="EMBL/GenBank/DDBJ databases">
        <authorList>
            <person name="Holder M.E."/>
            <person name="Ajami N.J."/>
            <person name="Petrosino J.F."/>
        </authorList>
    </citation>
    <scope>NUCLEOTIDE SEQUENCE [LARGE SCALE GENOMIC DNA]</scope>
    <source>
        <strain evidence="3">CCUG 45958</strain>
    </source>
</reference>
<evidence type="ECO:0000256" key="1">
    <source>
        <dbReference type="SAM" id="Phobius"/>
    </source>
</evidence>
<organism evidence="2 3">
    <name type="scientific">Desulfovibrio fairfieldensis</name>
    <dbReference type="NCBI Taxonomy" id="44742"/>
    <lineage>
        <taxon>Bacteria</taxon>
        <taxon>Pseudomonadati</taxon>
        <taxon>Thermodesulfobacteriota</taxon>
        <taxon>Desulfovibrionia</taxon>
        <taxon>Desulfovibrionales</taxon>
        <taxon>Desulfovibrionaceae</taxon>
        <taxon>Desulfovibrio</taxon>
    </lineage>
</organism>
<dbReference type="PANTHER" id="PTHR42867">
    <property type="entry name" value="MEMBRANE PROTEIN-RELATED"/>
    <property type="match status" value="1"/>
</dbReference>
<evidence type="ECO:0000313" key="2">
    <source>
        <dbReference type="EMBL" id="AMD90967.1"/>
    </source>
</evidence>
<sequence length="336" mass="36856">MRFAPPPGLVPGLLALLPCLTADCPPVGGQAVMEGVMMRNGDTYGLAVRRPDGVIRAQRLPWFSLTRHAWLKKPFVRGFPVLLETLVNGIQALNRSVEAAAQGEEEELSGWHLALSLGLALVMAVALFVVAPHLLSLVMLWLHLGGDVEGLSFHLWDGFFKCCIFMGYIRLISYVPDIRRVFQYHGAEHKTIHAFESGDEVSAASAARMSRLHPRCGTTFLLFVICISIILHAVLVPLLLMIYTPQSAIAKHALTIAFKLLLMVPISALAYELIRYAARMPDGFWATLLRAPGLALQRLTTYEPDEAQLDVAVVALREALGPDAGDNIRTAPYTEA</sequence>
<keyword evidence="1" id="KW-0812">Transmembrane</keyword>
<feature type="transmembrane region" description="Helical" evidence="1">
    <location>
        <begin position="117"/>
        <end position="142"/>
    </location>
</feature>